<evidence type="ECO:0000313" key="2">
    <source>
        <dbReference type="Proteomes" id="UP000242502"/>
    </source>
</evidence>
<dbReference type="Pfam" id="PF13481">
    <property type="entry name" value="AAA_25"/>
    <property type="match status" value="1"/>
</dbReference>
<organism evidence="1 2">
    <name type="scientific">Candidatus Endobugula sertula</name>
    <name type="common">Bugula neritina bacterial symbiont</name>
    <dbReference type="NCBI Taxonomy" id="62101"/>
    <lineage>
        <taxon>Bacteria</taxon>
        <taxon>Pseudomonadati</taxon>
        <taxon>Pseudomonadota</taxon>
        <taxon>Gammaproteobacteria</taxon>
        <taxon>Cellvibrionales</taxon>
        <taxon>Cellvibrionaceae</taxon>
        <taxon>Candidatus Endobugula</taxon>
    </lineage>
</organism>
<accession>A0A1D2QN63</accession>
<evidence type="ECO:0008006" key="3">
    <source>
        <dbReference type="Google" id="ProtNLM"/>
    </source>
</evidence>
<dbReference type="InterPro" id="IPR027417">
    <property type="entry name" value="P-loop_NTPase"/>
</dbReference>
<comment type="caution">
    <text evidence="1">The sequence shown here is derived from an EMBL/GenBank/DDBJ whole genome shotgun (WGS) entry which is preliminary data.</text>
</comment>
<dbReference type="Proteomes" id="UP000242502">
    <property type="component" value="Unassembled WGS sequence"/>
</dbReference>
<dbReference type="STRING" id="62101.AB835_11105"/>
<proteinExistence type="predicted"/>
<dbReference type="AlphaFoldDB" id="A0A1D2QN63"/>
<dbReference type="SUPFAM" id="SSF52540">
    <property type="entry name" value="P-loop containing nucleoside triphosphate hydrolases"/>
    <property type="match status" value="1"/>
</dbReference>
<protein>
    <recommendedName>
        <fullName evidence="3">AAA+ ATPase domain-containing protein</fullName>
    </recommendedName>
</protein>
<name>A0A1D2QN63_9GAMM</name>
<dbReference type="Gene3D" id="3.40.50.300">
    <property type="entry name" value="P-loop containing nucleotide triphosphate hydrolases"/>
    <property type="match status" value="1"/>
</dbReference>
<dbReference type="EMBL" id="MDLC01000042">
    <property type="protein sequence ID" value="ODS23029.1"/>
    <property type="molecule type" value="Genomic_DNA"/>
</dbReference>
<evidence type="ECO:0000313" key="1">
    <source>
        <dbReference type="EMBL" id="ODS23029.1"/>
    </source>
</evidence>
<reference evidence="1 2" key="1">
    <citation type="journal article" date="2016" name="Appl. Environ. Microbiol.">
        <title>Lack of Overt Genome Reduction in the Bryostatin-Producing Bryozoan Symbiont "Candidatus Endobugula sertula".</title>
        <authorList>
            <person name="Miller I.J."/>
            <person name="Vanee N."/>
            <person name="Fong S.S."/>
            <person name="Lim-Fong G.E."/>
            <person name="Kwan J.C."/>
        </authorList>
    </citation>
    <scope>NUCLEOTIDE SEQUENCE [LARGE SCALE GENOMIC DNA]</scope>
    <source>
        <strain evidence="1">AB1-4</strain>
    </source>
</reference>
<gene>
    <name evidence="1" type="ORF">AB835_11105</name>
</gene>
<sequence length="264" mass="29627">MVYAPREVGKTFFALETAYVIATGQDFLGWKPPKPARVLYLNGEMPASDFQQRLKAIELTRGPVSDEMLRIMTPDLQQTGMPDISRFDHQQQLSNIVNNTDLVVIDNISTLCRSGNENEADSWSSVQNFILTLRANGVSVLLIHHAGKGGNQRGTSKREDVLDTVIALKRPEDYKASEGARFEAHFEKARGFTGDDAEPFEVALMVEEDGCYHWEYNTLEETNYQKVIRLLKGGLSQKDISIELALNKSTISRYAKQAQQEGLL</sequence>